<evidence type="ECO:0000256" key="8">
    <source>
        <dbReference type="ARBA" id="ARBA00022833"/>
    </source>
</evidence>
<keyword evidence="3 16" id="KW-1048">Host nucleus</keyword>
<keyword evidence="8 16" id="KW-0862">Zinc</keyword>
<comment type="similarity">
    <text evidence="1 16 17">Belongs to the papillomaviridae E6 protein family.</text>
</comment>
<evidence type="ECO:0000256" key="5">
    <source>
        <dbReference type="ARBA" id="ARBA00022632"/>
    </source>
</evidence>
<dbReference type="EMBL" id="MH777177">
    <property type="protein sequence ID" value="AYA93524.1"/>
    <property type="molecule type" value="Genomic_DNA"/>
</dbReference>
<dbReference type="GO" id="GO:0006355">
    <property type="term" value="P:regulation of DNA-templated transcription"/>
    <property type="evidence" value="ECO:0007669"/>
    <property type="project" value="UniProtKB-UniRule"/>
</dbReference>
<dbReference type="HAMAP" id="MF_04006">
    <property type="entry name" value="HPV_E6"/>
    <property type="match status" value="1"/>
</dbReference>
<evidence type="ECO:0000256" key="2">
    <source>
        <dbReference type="ARBA" id="ARBA00022518"/>
    </source>
</evidence>
<feature type="zinc finger region" evidence="16">
    <location>
        <begin position="27"/>
        <end position="63"/>
    </location>
</feature>
<keyword evidence="4 16" id="KW-0945">Host-virus interaction</keyword>
<keyword evidence="2 16" id="KW-0244">Early protein</keyword>
<evidence type="ECO:0000256" key="13">
    <source>
        <dbReference type="ARBA" id="ARBA00023200"/>
    </source>
</evidence>
<comment type="subcellular location">
    <subcellularLocation>
        <location evidence="16 17">Host cytoplasm</location>
    </subcellularLocation>
    <subcellularLocation>
        <location evidence="16 17">Host nucleus</location>
    </subcellularLocation>
</comment>
<dbReference type="Gene3D" id="3.30.240.40">
    <property type="entry name" value="E6 early regulatory protein"/>
    <property type="match status" value="2"/>
</dbReference>
<evidence type="ECO:0000256" key="7">
    <source>
        <dbReference type="ARBA" id="ARBA00022771"/>
    </source>
</evidence>
<dbReference type="GO" id="GO:0042025">
    <property type="term" value="C:host cell nucleus"/>
    <property type="evidence" value="ECO:0007669"/>
    <property type="project" value="UniProtKB-SubCell"/>
</dbReference>
<sequence>MEQIFPTKLNDYCTYFEISFFDLSLKCIFCKHYLTLVDLAKFHEKNFCLVWRKNICYACCDKCVFCSARYEANKHFQCTFNTSTLHAVVQKPLQDIEIRCYYCLRVLSLVEKFDLIAQGKPTCLIRGYFRAPCTECLKKELY</sequence>
<evidence type="ECO:0000256" key="12">
    <source>
        <dbReference type="ARBA" id="ARBA00023163"/>
    </source>
</evidence>
<evidence type="ECO:0000256" key="16">
    <source>
        <dbReference type="HAMAP-Rule" id="MF_04006"/>
    </source>
</evidence>
<keyword evidence="13 16" id="KW-1035">Host cytoplasm</keyword>
<dbReference type="GO" id="GO:0039648">
    <property type="term" value="P:symbiont-mediated perturbation of host ubiquitin-like protein modification"/>
    <property type="evidence" value="ECO:0007669"/>
    <property type="project" value="UniProtKB-UniRule"/>
</dbReference>
<evidence type="ECO:0000256" key="6">
    <source>
        <dbReference type="ARBA" id="ARBA00022723"/>
    </source>
</evidence>
<feature type="zinc finger region" evidence="16">
    <location>
        <begin position="100"/>
        <end position="136"/>
    </location>
</feature>
<dbReference type="GO" id="GO:0006351">
    <property type="term" value="P:DNA-templated transcription"/>
    <property type="evidence" value="ECO:0007669"/>
    <property type="project" value="UniProtKB-UniRule"/>
</dbReference>
<keyword evidence="9 16" id="KW-0805">Transcription regulation</keyword>
<proteinExistence type="inferred from homology"/>
<comment type="caution">
    <text evidence="16">Lacks conserved residue(s) required for the propagation of feature annotation.</text>
</comment>
<protein>
    <recommendedName>
        <fullName evidence="16 17">Protein E6</fullName>
    </recommendedName>
</protein>
<keyword evidence="6 16" id="KW-0479">Metal-binding</keyword>
<evidence type="ECO:0000256" key="15">
    <source>
        <dbReference type="ARBA" id="ARBA00023323"/>
    </source>
</evidence>
<accession>A0A385PHW1</accession>
<evidence type="ECO:0000256" key="10">
    <source>
        <dbReference type="ARBA" id="ARBA00023125"/>
    </source>
</evidence>
<name>A0A385PHW1_9PAPI</name>
<evidence type="ECO:0000256" key="4">
    <source>
        <dbReference type="ARBA" id="ARBA00022581"/>
    </source>
</evidence>
<dbReference type="GO" id="GO:0052150">
    <property type="term" value="P:symbiont-mediated perturbation of host apoptosis"/>
    <property type="evidence" value="ECO:0007669"/>
    <property type="project" value="UniProtKB-KW"/>
</dbReference>
<dbReference type="InterPro" id="IPR001334">
    <property type="entry name" value="E6"/>
</dbReference>
<keyword evidence="15 16" id="KW-1119">Modulation of host cell apoptosis by virus</keyword>
<dbReference type="GO" id="GO:0008270">
    <property type="term" value="F:zinc ion binding"/>
    <property type="evidence" value="ECO:0007669"/>
    <property type="project" value="UniProtKB-KW"/>
</dbReference>
<keyword evidence="7 16" id="KW-0863">Zinc-finger</keyword>
<dbReference type="SUPFAM" id="SSF161229">
    <property type="entry name" value="E6 C-terminal domain-like"/>
    <property type="match status" value="2"/>
</dbReference>
<dbReference type="GO" id="GO:0052170">
    <property type="term" value="P:symbiont-mediated suppression of host innate immune response"/>
    <property type="evidence" value="ECO:0007669"/>
    <property type="project" value="UniProtKB-KW"/>
</dbReference>
<keyword evidence="5 16" id="KW-1090">Inhibition of host innate immune response by virus</keyword>
<evidence type="ECO:0000313" key="18">
    <source>
        <dbReference type="EMBL" id="AYA93524.1"/>
    </source>
</evidence>
<evidence type="ECO:0000256" key="9">
    <source>
        <dbReference type="ARBA" id="ARBA00023015"/>
    </source>
</evidence>
<organism evidence="18">
    <name type="scientific">Human papillomavirus</name>
    <dbReference type="NCBI Taxonomy" id="10566"/>
    <lineage>
        <taxon>Viruses</taxon>
        <taxon>Monodnaviria</taxon>
        <taxon>Shotokuvirae</taxon>
        <taxon>Cossaviricota</taxon>
        <taxon>Papovaviricetes</taxon>
        <taxon>Zurhausenvirales</taxon>
        <taxon>Papillomaviridae</taxon>
    </lineage>
</organism>
<evidence type="ECO:0000256" key="3">
    <source>
        <dbReference type="ARBA" id="ARBA00022562"/>
    </source>
</evidence>
<evidence type="ECO:0000256" key="14">
    <source>
        <dbReference type="ARBA" id="ARBA00023280"/>
    </source>
</evidence>
<evidence type="ECO:0000256" key="11">
    <source>
        <dbReference type="ARBA" id="ARBA00023159"/>
    </source>
</evidence>
<gene>
    <name evidence="16" type="primary">E6</name>
</gene>
<keyword evidence="10 16" id="KW-0238">DNA-binding</keyword>
<keyword evidence="11 16" id="KW-0010">Activator</keyword>
<dbReference type="GO" id="GO:0030430">
    <property type="term" value="C:host cell cytoplasm"/>
    <property type="evidence" value="ECO:0007669"/>
    <property type="project" value="UniProtKB-SubCell"/>
</dbReference>
<evidence type="ECO:0000256" key="1">
    <source>
        <dbReference type="ARBA" id="ARBA00006346"/>
    </source>
</evidence>
<evidence type="ECO:0000256" key="17">
    <source>
        <dbReference type="RuleBase" id="RU363123"/>
    </source>
</evidence>
<comment type="function">
    <text evidence="16">Plays a major role in the induction and maintenance of cellular transformation. E6 associates with host UBE3A/E6-AP ubiquitin-protein ligase and modulates its activity. Protects host keratinocytes from apoptosis by mediating the degradation of host BAK1. May also inhibit host immune response.</text>
</comment>
<dbReference type="InterPro" id="IPR038575">
    <property type="entry name" value="E6_sf"/>
</dbReference>
<reference evidence="18" key="1">
    <citation type="journal article" date="2018" name="Nat. Med.">
        <title>Expanded skin virome in DOCK8-deficient patients.</title>
        <authorList>
            <consortium name="NISC Comparative Sequencing Program"/>
            <person name="Tirosh O."/>
            <person name="Conlan S."/>
            <person name="Deming C."/>
            <person name="Lee-Lin S.Q."/>
            <person name="Huang X."/>
            <person name="Su H.C."/>
            <person name="Freeman A.F."/>
            <person name="Segre J.A."/>
            <person name="Kong H.H."/>
        </authorList>
    </citation>
    <scope>NUCLEOTIDE SEQUENCE</scope>
    <source>
        <strain evidence="18">HPV-mSK_029</strain>
    </source>
</reference>
<dbReference type="GO" id="GO:0003677">
    <property type="term" value="F:DNA binding"/>
    <property type="evidence" value="ECO:0007669"/>
    <property type="project" value="UniProtKB-UniRule"/>
</dbReference>
<dbReference type="Pfam" id="PF00518">
    <property type="entry name" value="E6"/>
    <property type="match status" value="1"/>
</dbReference>
<dbReference type="GO" id="GO:0039502">
    <property type="term" value="P:symbiont-mediated suppression of host type I interferon-mediated signaling pathway"/>
    <property type="evidence" value="ECO:0007669"/>
    <property type="project" value="UniProtKB-UniRule"/>
</dbReference>
<keyword evidence="12 16" id="KW-0804">Transcription</keyword>
<comment type="subunit">
    <text evidence="16">Forms homodimers. Interacts with ubiquitin-protein ligase UBE3A/E6-AP; this interaction stimulates UBE3A ubiquitin activity. Interacts with host BAK1.</text>
</comment>
<keyword evidence="14 16" id="KW-0899">Viral immunoevasion</keyword>